<feature type="region of interest" description="Disordered" evidence="1">
    <location>
        <begin position="61"/>
        <end position="84"/>
    </location>
</feature>
<keyword evidence="3" id="KW-1185">Reference proteome</keyword>
<feature type="compositionally biased region" description="Polar residues" evidence="1">
    <location>
        <begin position="158"/>
        <end position="171"/>
    </location>
</feature>
<feature type="compositionally biased region" description="Polar residues" evidence="1">
    <location>
        <begin position="373"/>
        <end position="383"/>
    </location>
</feature>
<protein>
    <submittedName>
        <fullName evidence="2">Uncharacterized protein</fullName>
    </submittedName>
</protein>
<evidence type="ECO:0000313" key="3">
    <source>
        <dbReference type="Proteomes" id="UP001204833"/>
    </source>
</evidence>
<feature type="region of interest" description="Disordered" evidence="1">
    <location>
        <begin position="577"/>
        <end position="606"/>
    </location>
</feature>
<dbReference type="RefSeq" id="XP_051608688.1">
    <property type="nucleotide sequence ID" value="XM_051752219.1"/>
</dbReference>
<evidence type="ECO:0000313" key="2">
    <source>
        <dbReference type="EMBL" id="KAI5958053.1"/>
    </source>
</evidence>
<feature type="compositionally biased region" description="Basic and acidic residues" evidence="1">
    <location>
        <begin position="179"/>
        <end position="190"/>
    </location>
</feature>
<sequence>MSHNEIDIEVQAHHSSDLGLSHPLHNRESSTGPFPDFIPSLNSPSKFNAPLPGHELSQTTARLASPSSSPRKVQQHKNGESSDIFKKVPDLAYSINSASTKVDHMSSYDVNYKGPITLDYLRYVCRMLNLQRPVTDQLISIGKPPSTSSSEEGGSSGLQGNRSDTAGTSPFRSVDYSDTVDRSHSPHSGEETPLSGENKHKKKPVSYLQKILQAQTAKAENEQSKRSFSSNDAVTKHTERDSTPVSADFNKPSRKKRKIIGVRPDFTIDIENRLANSSLGAVSQGDTVGSSSDLFNMNGSSFSKSSQLHLDTNPKNIDADAITTDSRTSEEKATGPINVQLEPEGGYVAASPKHLEHRGSTLDEESLHGLELSDQNQSENKPNASDIIEHNSKIGEPTTQVIEHYEDSVEAAENDNENLEESKETDQQQFPVSEDKEQEESLDSVKEPHSTLQGKESVKLSKPDVARPDHSEADASQPLEEVTPKPSEGDDDVVLVGEGDGNNDDGKTGEETSNHGQKPPAARESTTQEVQAENIIFEEENEVDQRISDVKQPVRSNIFSEFLEVLDTREVEIDTFQEVDASNKSPAGEGSSKSESEENEFSTSDLDSITKSLLSRQHLAQDTLGLPSVEKLPNSILQQLQSSSNEFLQSLMDSVRLYAQSRDSNQVDMSDVILYLRSINFGGTGETLGDIERVFDIAQDNIPLELVIELENSIEKALSEIEAGDEGGLFMVD</sequence>
<dbReference type="Gene3D" id="1.10.20.10">
    <property type="entry name" value="Histone, subunit A"/>
    <property type="match status" value="1"/>
</dbReference>
<reference evidence="2 3" key="1">
    <citation type="journal article" date="2022" name="DNA Res.">
        <title>Genome analysis of five recently described species of the CUG-Ser clade uncovers Candida theae as a new hybrid lineage with pathogenic potential in the Candida parapsilosis species complex.</title>
        <authorList>
            <person name="Mixao V."/>
            <person name="Del Olmo V."/>
            <person name="Hegedusova E."/>
            <person name="Saus E."/>
            <person name="Pryszcz L."/>
            <person name="Cillingova A."/>
            <person name="Nosek J."/>
            <person name="Gabaldon T."/>
        </authorList>
    </citation>
    <scope>NUCLEOTIDE SEQUENCE [LARGE SCALE GENOMIC DNA]</scope>
    <source>
        <strain evidence="2 3">CBS 12239</strain>
    </source>
</reference>
<feature type="compositionally biased region" description="Polar residues" evidence="1">
    <location>
        <begin position="61"/>
        <end position="72"/>
    </location>
</feature>
<dbReference type="GeneID" id="76150920"/>
<dbReference type="InterPro" id="IPR009072">
    <property type="entry name" value="Histone-fold"/>
</dbReference>
<feature type="compositionally biased region" description="Basic and acidic residues" evidence="1">
    <location>
        <begin position="353"/>
        <end position="368"/>
    </location>
</feature>
<organism evidence="2 3">
    <name type="scientific">Candida theae</name>
    <dbReference type="NCBI Taxonomy" id="1198502"/>
    <lineage>
        <taxon>Eukaryota</taxon>
        <taxon>Fungi</taxon>
        <taxon>Dikarya</taxon>
        <taxon>Ascomycota</taxon>
        <taxon>Saccharomycotina</taxon>
        <taxon>Pichiomycetes</taxon>
        <taxon>Debaryomycetaceae</taxon>
        <taxon>Candida/Lodderomyces clade</taxon>
        <taxon>Candida</taxon>
    </lineage>
</organism>
<feature type="compositionally biased region" description="Basic and acidic residues" evidence="1">
    <location>
        <begin position="504"/>
        <end position="513"/>
    </location>
</feature>
<proteinExistence type="predicted"/>
<feature type="compositionally biased region" description="Polar residues" evidence="1">
    <location>
        <begin position="274"/>
        <end position="315"/>
    </location>
</feature>
<feature type="region of interest" description="Disordered" evidence="1">
    <location>
        <begin position="139"/>
        <end position="530"/>
    </location>
</feature>
<dbReference type="GO" id="GO:0046982">
    <property type="term" value="F:protein heterodimerization activity"/>
    <property type="evidence" value="ECO:0007669"/>
    <property type="project" value="InterPro"/>
</dbReference>
<dbReference type="Proteomes" id="UP001204833">
    <property type="component" value="Unassembled WGS sequence"/>
</dbReference>
<evidence type="ECO:0000256" key="1">
    <source>
        <dbReference type="SAM" id="MobiDB-lite"/>
    </source>
</evidence>
<feature type="compositionally biased region" description="Acidic residues" evidence="1">
    <location>
        <begin position="408"/>
        <end position="419"/>
    </location>
</feature>
<name>A0AAD5FYN0_9ASCO</name>
<accession>A0AAD5FYN0</accession>
<feature type="region of interest" description="Disordered" evidence="1">
    <location>
        <begin position="13"/>
        <end position="39"/>
    </location>
</feature>
<gene>
    <name evidence="2" type="ORF">KGF57_002861</name>
</gene>
<dbReference type="AlphaFoldDB" id="A0AAD5FYN0"/>
<feature type="compositionally biased region" description="Basic and acidic residues" evidence="1">
    <location>
        <begin position="456"/>
        <end position="473"/>
    </location>
</feature>
<dbReference type="EMBL" id="JAIHNG010000119">
    <property type="protein sequence ID" value="KAI5958053.1"/>
    <property type="molecule type" value="Genomic_DNA"/>
</dbReference>
<comment type="caution">
    <text evidence="2">The sequence shown here is derived from an EMBL/GenBank/DDBJ whole genome shotgun (WGS) entry which is preliminary data.</text>
</comment>